<evidence type="ECO:0000313" key="1">
    <source>
        <dbReference type="EMBL" id="WNZ45150.1"/>
    </source>
</evidence>
<sequence length="86" mass="9554">MQTTDIAALKSILNHLPTNIREALETYAQETDLPIEFVIEMAIASFLDIDAVTFSDCRIESPGRLREQVETLQIQLAAAKGQLPQP</sequence>
<proteinExistence type="predicted"/>
<dbReference type="EMBL" id="CP130144">
    <property type="protein sequence ID" value="WNZ45150.1"/>
    <property type="molecule type" value="Genomic_DNA"/>
</dbReference>
<name>A0AA96WSW0_LEPBY</name>
<dbReference type="AlphaFoldDB" id="A0AA96WSW0"/>
<reference evidence="1" key="2">
    <citation type="submission" date="2023-07" db="EMBL/GenBank/DDBJ databases">
        <authorList>
            <person name="Bai X.-H."/>
            <person name="Wang H.-H."/>
            <person name="Wang J."/>
            <person name="Ma M.-Y."/>
            <person name="Hu H.-H."/>
            <person name="Song Z.-L."/>
            <person name="Ma H.-G."/>
            <person name="Fan Y."/>
            <person name="Du C.-Y."/>
            <person name="Xu J.-C."/>
        </authorList>
    </citation>
    <scope>NUCLEOTIDE SEQUENCE</scope>
    <source>
        <strain evidence="1">CZ1</strain>
    </source>
</reference>
<dbReference type="RefSeq" id="WP_190650809.1">
    <property type="nucleotide sequence ID" value="NZ_CP130144.1"/>
</dbReference>
<gene>
    <name evidence="1" type="ORF">Q2T42_25515</name>
</gene>
<reference evidence="1" key="1">
    <citation type="journal article" date="2023" name="Plants (Basel)">
        <title>Genomic Analysis of Leptolyngbya boryana CZ1 Reveals Efficient Carbon Fixation Modules.</title>
        <authorList>
            <person name="Bai X."/>
            <person name="Wang H."/>
            <person name="Cheng W."/>
            <person name="Wang J."/>
            <person name="Ma M."/>
            <person name="Hu H."/>
            <person name="Song Z."/>
            <person name="Ma H."/>
            <person name="Fan Y."/>
            <person name="Du C."/>
            <person name="Xu J."/>
        </authorList>
    </citation>
    <scope>NUCLEOTIDE SEQUENCE</scope>
    <source>
        <strain evidence="1">CZ1</strain>
    </source>
</reference>
<organism evidence="1">
    <name type="scientific">Leptolyngbya boryana CZ1</name>
    <dbReference type="NCBI Taxonomy" id="3060204"/>
    <lineage>
        <taxon>Bacteria</taxon>
        <taxon>Bacillati</taxon>
        <taxon>Cyanobacteriota</taxon>
        <taxon>Cyanophyceae</taxon>
        <taxon>Leptolyngbyales</taxon>
        <taxon>Leptolyngbyaceae</taxon>
        <taxon>Leptolyngbya group</taxon>
        <taxon>Leptolyngbya</taxon>
    </lineage>
</organism>
<protein>
    <submittedName>
        <fullName evidence="1">Uncharacterized protein</fullName>
    </submittedName>
</protein>
<accession>A0AA96WSW0</accession>